<dbReference type="Proteomes" id="UP001231124">
    <property type="component" value="Unassembled WGS sequence"/>
</dbReference>
<evidence type="ECO:0000256" key="2">
    <source>
        <dbReference type="ARBA" id="ARBA00022723"/>
    </source>
</evidence>
<keyword evidence="2 4" id="KW-0479">Metal-binding</keyword>
<evidence type="ECO:0000256" key="4">
    <source>
        <dbReference type="PROSITE-ProRule" id="PRU00433"/>
    </source>
</evidence>
<evidence type="ECO:0000256" key="3">
    <source>
        <dbReference type="ARBA" id="ARBA00023004"/>
    </source>
</evidence>
<feature type="domain" description="Cytochrome c" evidence="5">
    <location>
        <begin position="197"/>
        <end position="304"/>
    </location>
</feature>
<name>A0ABU0I5U5_9HYPH</name>
<dbReference type="PANTHER" id="PTHR35008:SF4">
    <property type="entry name" value="BLL4482 PROTEIN"/>
    <property type="match status" value="1"/>
</dbReference>
<dbReference type="InterPro" id="IPR009056">
    <property type="entry name" value="Cyt_c-like_dom"/>
</dbReference>
<comment type="caution">
    <text evidence="6">The sequence shown here is derived from an EMBL/GenBank/DDBJ whole genome shotgun (WGS) entry which is preliminary data.</text>
</comment>
<dbReference type="PIRSF" id="PIRSF000018">
    <property type="entry name" value="Mb_ADH_cyt_c"/>
    <property type="match status" value="1"/>
</dbReference>
<accession>A0ABU0I5U5</accession>
<feature type="domain" description="Cytochrome c" evidence="5">
    <location>
        <begin position="324"/>
        <end position="414"/>
    </location>
</feature>
<dbReference type="SUPFAM" id="SSF46626">
    <property type="entry name" value="Cytochrome c"/>
    <property type="match status" value="3"/>
</dbReference>
<dbReference type="InterPro" id="IPR051459">
    <property type="entry name" value="Cytochrome_c-type_DH"/>
</dbReference>
<protein>
    <submittedName>
        <fullName evidence="6">Mono/diheme cytochrome c family protein</fullName>
    </submittedName>
</protein>
<evidence type="ECO:0000256" key="1">
    <source>
        <dbReference type="ARBA" id="ARBA00022617"/>
    </source>
</evidence>
<sequence>MAFLPLSTPARRIGALLAATGLVAAGLLASGVLERSAVARDVETPLTPEAMKALAPQGAKVAAAADCFACHTARGGAPWAGGLPLETPFGIIHATNISPSAEGIGGWSRAAFHRAIRDGIAPGGRHLYPAMPYTSYRGLSPEDVDALYAYLMTRPPVAVANKANTLPFPFDQRWTLAAWNFLNLPAEVAEPDPARSPLWNRGRYVAEALGHCGECHTPRNALQAMRSGAALQGAVIEGIEAPDITPSGLRRMGFEPHGLARFMAKGLSPQGGATHQMFDVVHFSTQHMDAADLAALSAYLFDRDALPAEPETPPAPAPAAVPQAVSLRARATYAGLCAGCHGQAGEGIPHVSVPLRTNTAMRVANPGGLLRAILVGLPAQRFPGHERMEAMPPFAALIDDAALADLATWMRAEWGGQDKAVTPEAVARQREGLRADASH</sequence>
<gene>
    <name evidence="6" type="ORF">QO012_004516</name>
</gene>
<feature type="domain" description="Cytochrome c" evidence="5">
    <location>
        <begin position="53"/>
        <end position="155"/>
    </location>
</feature>
<dbReference type="InterPro" id="IPR014353">
    <property type="entry name" value="Membr-bd_ADH_cyt_c"/>
</dbReference>
<proteinExistence type="predicted"/>
<evidence type="ECO:0000259" key="5">
    <source>
        <dbReference type="PROSITE" id="PS51007"/>
    </source>
</evidence>
<dbReference type="Gene3D" id="1.10.760.10">
    <property type="entry name" value="Cytochrome c-like domain"/>
    <property type="match status" value="2"/>
</dbReference>
<evidence type="ECO:0000313" key="7">
    <source>
        <dbReference type="Proteomes" id="UP001231124"/>
    </source>
</evidence>
<dbReference type="PANTHER" id="PTHR35008">
    <property type="entry name" value="BLL4482 PROTEIN-RELATED"/>
    <property type="match status" value="1"/>
</dbReference>
<dbReference type="RefSeq" id="WP_238206797.1">
    <property type="nucleotide sequence ID" value="NZ_BPQE01000029.1"/>
</dbReference>
<keyword evidence="7" id="KW-1185">Reference proteome</keyword>
<dbReference type="PROSITE" id="PS51007">
    <property type="entry name" value="CYTC"/>
    <property type="match status" value="3"/>
</dbReference>
<dbReference type="Pfam" id="PF13442">
    <property type="entry name" value="Cytochrome_CBB3"/>
    <property type="match status" value="1"/>
</dbReference>
<keyword evidence="1 4" id="KW-0349">Heme</keyword>
<dbReference type="InterPro" id="IPR036909">
    <property type="entry name" value="Cyt_c-like_dom_sf"/>
</dbReference>
<reference evidence="6 7" key="1">
    <citation type="submission" date="2023-07" db="EMBL/GenBank/DDBJ databases">
        <title>Genomic Encyclopedia of Type Strains, Phase IV (KMG-IV): sequencing the most valuable type-strain genomes for metagenomic binning, comparative biology and taxonomic classification.</title>
        <authorList>
            <person name="Goeker M."/>
        </authorList>
    </citation>
    <scope>NUCLEOTIDE SEQUENCE [LARGE SCALE GENOMIC DNA]</scope>
    <source>
        <strain evidence="6 7">DSM 19013</strain>
    </source>
</reference>
<keyword evidence="3 4" id="KW-0408">Iron</keyword>
<dbReference type="Pfam" id="PF00034">
    <property type="entry name" value="Cytochrom_C"/>
    <property type="match status" value="1"/>
</dbReference>
<dbReference type="EMBL" id="JAUSVP010000023">
    <property type="protein sequence ID" value="MDQ0449991.1"/>
    <property type="molecule type" value="Genomic_DNA"/>
</dbReference>
<organism evidence="6 7">
    <name type="scientific">Methylobacterium aerolatum</name>
    <dbReference type="NCBI Taxonomy" id="418708"/>
    <lineage>
        <taxon>Bacteria</taxon>
        <taxon>Pseudomonadati</taxon>
        <taxon>Pseudomonadota</taxon>
        <taxon>Alphaproteobacteria</taxon>
        <taxon>Hyphomicrobiales</taxon>
        <taxon>Methylobacteriaceae</taxon>
        <taxon>Methylobacterium</taxon>
    </lineage>
</organism>
<evidence type="ECO:0000313" key="6">
    <source>
        <dbReference type="EMBL" id="MDQ0449991.1"/>
    </source>
</evidence>